<feature type="region of interest" description="Disordered" evidence="1">
    <location>
        <begin position="367"/>
        <end position="391"/>
    </location>
</feature>
<accession>A0AAD7NRF0</accession>
<protein>
    <submittedName>
        <fullName evidence="2">Uncharacterized protein</fullName>
    </submittedName>
</protein>
<organism evidence="2 3">
    <name type="scientific">Mycena metata</name>
    <dbReference type="NCBI Taxonomy" id="1033252"/>
    <lineage>
        <taxon>Eukaryota</taxon>
        <taxon>Fungi</taxon>
        <taxon>Dikarya</taxon>
        <taxon>Basidiomycota</taxon>
        <taxon>Agaricomycotina</taxon>
        <taxon>Agaricomycetes</taxon>
        <taxon>Agaricomycetidae</taxon>
        <taxon>Agaricales</taxon>
        <taxon>Marasmiineae</taxon>
        <taxon>Mycenaceae</taxon>
        <taxon>Mycena</taxon>
    </lineage>
</organism>
<dbReference type="EMBL" id="JARKIB010000015">
    <property type="protein sequence ID" value="KAJ7771514.1"/>
    <property type="molecule type" value="Genomic_DNA"/>
</dbReference>
<comment type="caution">
    <text evidence="2">The sequence shown here is derived from an EMBL/GenBank/DDBJ whole genome shotgun (WGS) entry which is preliminary data.</text>
</comment>
<dbReference type="Proteomes" id="UP001215598">
    <property type="component" value="Unassembled WGS sequence"/>
</dbReference>
<evidence type="ECO:0000313" key="2">
    <source>
        <dbReference type="EMBL" id="KAJ7771514.1"/>
    </source>
</evidence>
<reference evidence="2" key="1">
    <citation type="submission" date="2023-03" db="EMBL/GenBank/DDBJ databases">
        <title>Massive genome expansion in bonnet fungi (Mycena s.s.) driven by repeated elements and novel gene families across ecological guilds.</title>
        <authorList>
            <consortium name="Lawrence Berkeley National Laboratory"/>
            <person name="Harder C.B."/>
            <person name="Miyauchi S."/>
            <person name="Viragh M."/>
            <person name="Kuo A."/>
            <person name="Thoen E."/>
            <person name="Andreopoulos B."/>
            <person name="Lu D."/>
            <person name="Skrede I."/>
            <person name="Drula E."/>
            <person name="Henrissat B."/>
            <person name="Morin E."/>
            <person name="Kohler A."/>
            <person name="Barry K."/>
            <person name="LaButti K."/>
            <person name="Morin E."/>
            <person name="Salamov A."/>
            <person name="Lipzen A."/>
            <person name="Mereny Z."/>
            <person name="Hegedus B."/>
            <person name="Baldrian P."/>
            <person name="Stursova M."/>
            <person name="Weitz H."/>
            <person name="Taylor A."/>
            <person name="Grigoriev I.V."/>
            <person name="Nagy L.G."/>
            <person name="Martin F."/>
            <person name="Kauserud H."/>
        </authorList>
    </citation>
    <scope>NUCLEOTIDE SEQUENCE</scope>
    <source>
        <strain evidence="2">CBHHK182m</strain>
    </source>
</reference>
<keyword evidence="3" id="KW-1185">Reference proteome</keyword>
<evidence type="ECO:0000313" key="3">
    <source>
        <dbReference type="Proteomes" id="UP001215598"/>
    </source>
</evidence>
<proteinExistence type="predicted"/>
<sequence>MDLPPVASDSNPQALVRFEPSDHALLLAPPQRRPRGPGLTVSRISNRIGHALEPVVNSLFRLVGPEHWRSRIEDLFGDDGGREMALNELHRKIRNPNCSSGRLKPLEGHCHELLKLARPESTTVRTQLITFQILVAMITRYPGIRCTLRADKDLKKVSATDPSLSSVWKRPYQSGGAEWSFYRDFAVFCISDNAFEFTQLLEAEPPGDLSRLTLEHLSEKVLIEKLLGHARDGPEFHPSRLCAIRYLEGILELPSFWGRFPPEPCAERDRQRFLDVLSEFCSTILQLLEDTGGDAADMSVNSSPSMNAGRMAVEVLSCSVLNGLLRLRDLNNLPLRRPTSLPQIVSTLLSDRTRFDRAFEPASRVKAMFDSPPSSPTDDEDECFPSVEILH</sequence>
<dbReference type="AlphaFoldDB" id="A0AAD7NRF0"/>
<evidence type="ECO:0000256" key="1">
    <source>
        <dbReference type="SAM" id="MobiDB-lite"/>
    </source>
</evidence>
<name>A0AAD7NRF0_9AGAR</name>
<gene>
    <name evidence="2" type="ORF">B0H16DRAFT_1513779</name>
</gene>